<gene>
    <name evidence="1" type="ORF">Fot_02913</name>
</gene>
<sequence length="114" mass="13332">MSKRGRGGSVGNILRFGDEKWKINNPRHSLYTYKNYPLLLGFLRTLTFLISFERVCMYENVGEPSICKKNGPFNPRRRENELRYNRACGGTYNVNQECSSLEIRSFFGSDVQHW</sequence>
<reference evidence="2" key="1">
    <citation type="submission" date="2024-07" db="EMBL/GenBank/DDBJ databases">
        <title>Two chromosome-level genome assemblies of Korean endemic species Abeliophyllum distichum and Forsythia ovata (Oleaceae).</title>
        <authorList>
            <person name="Jang H."/>
        </authorList>
    </citation>
    <scope>NUCLEOTIDE SEQUENCE [LARGE SCALE GENOMIC DNA]</scope>
</reference>
<proteinExistence type="predicted"/>
<keyword evidence="2" id="KW-1185">Reference proteome</keyword>
<evidence type="ECO:0000313" key="1">
    <source>
        <dbReference type="EMBL" id="KAL2558174.1"/>
    </source>
</evidence>
<accession>A0ABD1X885</accession>
<name>A0ABD1X885_9LAMI</name>
<organism evidence="1 2">
    <name type="scientific">Forsythia ovata</name>
    <dbReference type="NCBI Taxonomy" id="205694"/>
    <lineage>
        <taxon>Eukaryota</taxon>
        <taxon>Viridiplantae</taxon>
        <taxon>Streptophyta</taxon>
        <taxon>Embryophyta</taxon>
        <taxon>Tracheophyta</taxon>
        <taxon>Spermatophyta</taxon>
        <taxon>Magnoliopsida</taxon>
        <taxon>eudicotyledons</taxon>
        <taxon>Gunneridae</taxon>
        <taxon>Pentapetalae</taxon>
        <taxon>asterids</taxon>
        <taxon>lamiids</taxon>
        <taxon>Lamiales</taxon>
        <taxon>Oleaceae</taxon>
        <taxon>Forsythieae</taxon>
        <taxon>Forsythia</taxon>
    </lineage>
</organism>
<dbReference type="AlphaFoldDB" id="A0ABD1X885"/>
<protein>
    <submittedName>
        <fullName evidence="1">Uncharacterized protein</fullName>
    </submittedName>
</protein>
<comment type="caution">
    <text evidence="1">The sequence shown here is derived from an EMBL/GenBank/DDBJ whole genome shotgun (WGS) entry which is preliminary data.</text>
</comment>
<dbReference type="Proteomes" id="UP001604277">
    <property type="component" value="Unassembled WGS sequence"/>
</dbReference>
<evidence type="ECO:0000313" key="2">
    <source>
        <dbReference type="Proteomes" id="UP001604277"/>
    </source>
</evidence>
<dbReference type="EMBL" id="JBFOLJ010000001">
    <property type="protein sequence ID" value="KAL2558174.1"/>
    <property type="molecule type" value="Genomic_DNA"/>
</dbReference>